<gene>
    <name evidence="2" type="ORF">EZS28_000938</name>
</gene>
<dbReference type="EMBL" id="SNRW01000089">
    <property type="protein sequence ID" value="KAA6403529.1"/>
    <property type="molecule type" value="Genomic_DNA"/>
</dbReference>
<sequence>MNENEEEDEFEEPEQDDEIGNMNQMNEDEDILGLDELNEQKRIMMKQLSVKVRLQKKRSSDEIIKNLILNKPQQVSVEISLRFLVKYLTTVENQLKCKALDIMEKDLKFSKENCSKLLKLLEMQRGRMLVQQDLQKI</sequence>
<reference evidence="2 3" key="1">
    <citation type="submission" date="2019-03" db="EMBL/GenBank/DDBJ databases">
        <title>Single cell metagenomics reveals metabolic interactions within the superorganism composed of flagellate Streblomastix strix and complex community of Bacteroidetes bacteria on its surface.</title>
        <authorList>
            <person name="Treitli S.C."/>
            <person name="Kolisko M."/>
            <person name="Husnik F."/>
            <person name="Keeling P."/>
            <person name="Hampl V."/>
        </authorList>
    </citation>
    <scope>NUCLEOTIDE SEQUENCE [LARGE SCALE GENOMIC DNA]</scope>
    <source>
        <strain evidence="2">ST1C</strain>
    </source>
</reference>
<accession>A0A5J4XAK5</accession>
<proteinExistence type="predicted"/>
<comment type="caution">
    <text evidence="2">The sequence shown here is derived from an EMBL/GenBank/DDBJ whole genome shotgun (WGS) entry which is preliminary data.</text>
</comment>
<dbReference type="AlphaFoldDB" id="A0A5J4XAK5"/>
<dbReference type="Proteomes" id="UP000324800">
    <property type="component" value="Unassembled WGS sequence"/>
</dbReference>
<feature type="region of interest" description="Disordered" evidence="1">
    <location>
        <begin position="1"/>
        <end position="28"/>
    </location>
</feature>
<organism evidence="2 3">
    <name type="scientific">Streblomastix strix</name>
    <dbReference type="NCBI Taxonomy" id="222440"/>
    <lineage>
        <taxon>Eukaryota</taxon>
        <taxon>Metamonada</taxon>
        <taxon>Preaxostyla</taxon>
        <taxon>Oxymonadida</taxon>
        <taxon>Streblomastigidae</taxon>
        <taxon>Streblomastix</taxon>
    </lineage>
</organism>
<protein>
    <submittedName>
        <fullName evidence="2">Uncharacterized protein</fullName>
    </submittedName>
</protein>
<evidence type="ECO:0000313" key="3">
    <source>
        <dbReference type="Proteomes" id="UP000324800"/>
    </source>
</evidence>
<name>A0A5J4XAK5_9EUKA</name>
<feature type="compositionally biased region" description="Acidic residues" evidence="1">
    <location>
        <begin position="1"/>
        <end position="19"/>
    </location>
</feature>
<evidence type="ECO:0000256" key="1">
    <source>
        <dbReference type="SAM" id="MobiDB-lite"/>
    </source>
</evidence>
<evidence type="ECO:0000313" key="2">
    <source>
        <dbReference type="EMBL" id="KAA6403529.1"/>
    </source>
</evidence>